<keyword evidence="1" id="KW-0812">Transmembrane</keyword>
<dbReference type="Proteomes" id="UP001589793">
    <property type="component" value="Unassembled WGS sequence"/>
</dbReference>
<dbReference type="EMBL" id="JBHLSV010000012">
    <property type="protein sequence ID" value="MFC0674482.1"/>
    <property type="molecule type" value="Genomic_DNA"/>
</dbReference>
<feature type="transmembrane region" description="Helical" evidence="1">
    <location>
        <begin position="20"/>
        <end position="42"/>
    </location>
</feature>
<dbReference type="InterPro" id="IPR002881">
    <property type="entry name" value="DUF58"/>
</dbReference>
<evidence type="ECO:0000313" key="4">
    <source>
        <dbReference type="Proteomes" id="UP001589793"/>
    </source>
</evidence>
<comment type="caution">
    <text evidence="3">The sequence shown here is derived from an EMBL/GenBank/DDBJ whole genome shotgun (WGS) entry which is preliminary data.</text>
</comment>
<accession>A0ABV6RBW6</accession>
<evidence type="ECO:0000259" key="2">
    <source>
        <dbReference type="Pfam" id="PF01882"/>
    </source>
</evidence>
<dbReference type="PROSITE" id="PS51257">
    <property type="entry name" value="PROKAR_LIPOPROTEIN"/>
    <property type="match status" value="1"/>
</dbReference>
<gene>
    <name evidence="3" type="ORF">ACFFF6_11000</name>
</gene>
<organism evidence="3 4">
    <name type="scientific">Brachybacterium hainanense</name>
    <dbReference type="NCBI Taxonomy" id="1541174"/>
    <lineage>
        <taxon>Bacteria</taxon>
        <taxon>Bacillati</taxon>
        <taxon>Actinomycetota</taxon>
        <taxon>Actinomycetes</taxon>
        <taxon>Micrococcales</taxon>
        <taxon>Dermabacteraceae</taxon>
        <taxon>Brachybacterium</taxon>
    </lineage>
</organism>
<sequence>MRISPTVPGALSALLATPFLVLWPSAWTLLACTLAWLALLGIDVLRTPDPRRVAVRREAPGQLRLGTSATGRLLLTNPGRAPMQLHVRDAWNPTAGLARQREHLRIPGGERRAISQVFTPTRRGEHSSRALVIDSRSPFGLMRRSARPAVPGRMLALHAFGSRRHLPSRVRRLRELEGLAAVHQRGQGTEFDSLRDFVDGDDVRSIDWRATARRRSVVVRTWRPERDRHVLIVVDTSRTSAARIGEGPRLDAALDGALLLTALATEAGDRVDVLCIDRIPHVSVSGSSPRTVLHDVVAATSPVQPALVETDWEQVAAQIERRTRRQALVVLLTPVEPSVVEQGLLPVVSRLSAAHPVVIASVADPSLAQLAAGRADAEAVYRAAAASRTMLERDAVSQLLTRAGAHVVDAGPDSLPQALADRYLLLKAAGRL</sequence>
<name>A0ABV6RBW6_9MICO</name>
<proteinExistence type="predicted"/>
<keyword evidence="4" id="KW-1185">Reference proteome</keyword>
<keyword evidence="1" id="KW-0472">Membrane</keyword>
<dbReference type="Pfam" id="PF01882">
    <property type="entry name" value="DUF58"/>
    <property type="match status" value="1"/>
</dbReference>
<dbReference type="PANTHER" id="PTHR33608">
    <property type="entry name" value="BLL2464 PROTEIN"/>
    <property type="match status" value="1"/>
</dbReference>
<dbReference type="PANTHER" id="PTHR33608:SF3">
    <property type="entry name" value="SLR2013 PROTEIN"/>
    <property type="match status" value="1"/>
</dbReference>
<reference evidence="3 4" key="1">
    <citation type="submission" date="2024-09" db="EMBL/GenBank/DDBJ databases">
        <authorList>
            <person name="Sun Q."/>
            <person name="Mori K."/>
        </authorList>
    </citation>
    <scope>NUCLEOTIDE SEQUENCE [LARGE SCALE GENOMIC DNA]</scope>
    <source>
        <strain evidence="3 4">CICC 10874</strain>
    </source>
</reference>
<evidence type="ECO:0000313" key="3">
    <source>
        <dbReference type="EMBL" id="MFC0674482.1"/>
    </source>
</evidence>
<keyword evidence="1" id="KW-1133">Transmembrane helix</keyword>
<feature type="domain" description="DUF58" evidence="2">
    <location>
        <begin position="194"/>
        <end position="374"/>
    </location>
</feature>
<protein>
    <submittedName>
        <fullName evidence="3">DUF58 domain-containing protein</fullName>
    </submittedName>
</protein>
<dbReference type="RefSeq" id="WP_376980615.1">
    <property type="nucleotide sequence ID" value="NZ_JBHLSV010000012.1"/>
</dbReference>
<evidence type="ECO:0000256" key="1">
    <source>
        <dbReference type="SAM" id="Phobius"/>
    </source>
</evidence>